<feature type="transmembrane region" description="Helical" evidence="6">
    <location>
        <begin position="12"/>
        <end position="33"/>
    </location>
</feature>
<dbReference type="PANTHER" id="PTHR23291">
    <property type="entry name" value="BAX INHIBITOR-RELATED"/>
    <property type="match status" value="1"/>
</dbReference>
<accession>A0A1N7NWI7</accession>
<feature type="transmembrane region" description="Helical" evidence="6">
    <location>
        <begin position="39"/>
        <end position="58"/>
    </location>
</feature>
<evidence type="ECO:0000256" key="1">
    <source>
        <dbReference type="ARBA" id="ARBA00004141"/>
    </source>
</evidence>
<dbReference type="Pfam" id="PF01027">
    <property type="entry name" value="Bax1-I"/>
    <property type="match status" value="1"/>
</dbReference>
<evidence type="ECO:0000256" key="4">
    <source>
        <dbReference type="ARBA" id="ARBA00022989"/>
    </source>
</evidence>
<keyword evidence="8" id="KW-1185">Reference proteome</keyword>
<evidence type="ECO:0000256" key="5">
    <source>
        <dbReference type="ARBA" id="ARBA00023136"/>
    </source>
</evidence>
<dbReference type="EMBL" id="FTOO01000010">
    <property type="protein sequence ID" value="SIT02687.1"/>
    <property type="molecule type" value="Genomic_DNA"/>
</dbReference>
<feature type="transmembrane region" description="Helical" evidence="6">
    <location>
        <begin position="92"/>
        <end position="115"/>
    </location>
</feature>
<dbReference type="AlphaFoldDB" id="A0A1N7NWI7"/>
<evidence type="ECO:0000256" key="3">
    <source>
        <dbReference type="ARBA" id="ARBA00022692"/>
    </source>
</evidence>
<keyword evidence="3 6" id="KW-0812">Transmembrane</keyword>
<evidence type="ECO:0000256" key="2">
    <source>
        <dbReference type="ARBA" id="ARBA00010350"/>
    </source>
</evidence>
<keyword evidence="5 6" id="KW-0472">Membrane</keyword>
<comment type="similarity">
    <text evidence="2 6">Belongs to the BI1 family.</text>
</comment>
<sequence length="217" mass="23559">MQQTYTITQNKILSRVFLGLCASLVTAGAGVVVGTRLPYGLTAILWLVEIGMIVYAMFRQATRAIGYPFVFAFTFISGMTLSYAILSYASVFGMTLVLKALAVTAGAFLVASIVASRTSMDFSFLGGFLMIGTLALLLMGLVAMFTGFSSAASLIYAYLGVAIFIGYVLFDVNRLAQYGVAEQHVPWMVLSLYLDFINLFLFILRLMGIMSGGSDRR</sequence>
<dbReference type="CDD" id="cd10432">
    <property type="entry name" value="BI-1-like_bacterial"/>
    <property type="match status" value="1"/>
</dbReference>
<protein>
    <recommendedName>
        <fullName evidence="9">Modulator of FtsH protease</fullName>
    </recommendedName>
</protein>
<organism evidence="7 8">
    <name type="scientific">Alicyclobacillus vulcanalis</name>
    <dbReference type="NCBI Taxonomy" id="252246"/>
    <lineage>
        <taxon>Bacteria</taxon>
        <taxon>Bacillati</taxon>
        <taxon>Bacillota</taxon>
        <taxon>Bacilli</taxon>
        <taxon>Bacillales</taxon>
        <taxon>Alicyclobacillaceae</taxon>
        <taxon>Alicyclobacillus</taxon>
    </lineage>
</organism>
<proteinExistence type="inferred from homology"/>
<dbReference type="RefSeq" id="WP_076348179.1">
    <property type="nucleotide sequence ID" value="NZ_FTOO01000010.1"/>
</dbReference>
<evidence type="ECO:0008006" key="9">
    <source>
        <dbReference type="Google" id="ProtNLM"/>
    </source>
</evidence>
<feature type="transmembrane region" description="Helical" evidence="6">
    <location>
        <begin position="151"/>
        <end position="170"/>
    </location>
</feature>
<gene>
    <name evidence="7" type="ORF">SAMN05421799_11021</name>
</gene>
<evidence type="ECO:0000313" key="7">
    <source>
        <dbReference type="EMBL" id="SIT02687.1"/>
    </source>
</evidence>
<evidence type="ECO:0000256" key="6">
    <source>
        <dbReference type="RuleBase" id="RU004379"/>
    </source>
</evidence>
<dbReference type="STRING" id="252246.SAMN05421799_11021"/>
<evidence type="ECO:0000313" key="8">
    <source>
        <dbReference type="Proteomes" id="UP000186156"/>
    </source>
</evidence>
<feature type="transmembrane region" description="Helical" evidence="6">
    <location>
        <begin position="65"/>
        <end position="86"/>
    </location>
</feature>
<dbReference type="GO" id="GO:0005886">
    <property type="term" value="C:plasma membrane"/>
    <property type="evidence" value="ECO:0007669"/>
    <property type="project" value="TreeGrafter"/>
</dbReference>
<reference evidence="8" key="1">
    <citation type="submission" date="2017-01" db="EMBL/GenBank/DDBJ databases">
        <authorList>
            <person name="Varghese N."/>
            <person name="Submissions S."/>
        </authorList>
    </citation>
    <scope>NUCLEOTIDE SEQUENCE [LARGE SCALE GENOMIC DNA]</scope>
    <source>
        <strain evidence="8">DSM 16176</strain>
    </source>
</reference>
<feature type="transmembrane region" description="Helical" evidence="6">
    <location>
        <begin position="122"/>
        <end position="145"/>
    </location>
</feature>
<keyword evidence="4 6" id="KW-1133">Transmembrane helix</keyword>
<dbReference type="InterPro" id="IPR006214">
    <property type="entry name" value="Bax_inhibitor_1-related"/>
</dbReference>
<dbReference type="Proteomes" id="UP000186156">
    <property type="component" value="Unassembled WGS sequence"/>
</dbReference>
<feature type="transmembrane region" description="Helical" evidence="6">
    <location>
        <begin position="190"/>
        <end position="210"/>
    </location>
</feature>
<comment type="subcellular location">
    <subcellularLocation>
        <location evidence="1">Membrane</location>
        <topology evidence="1">Multi-pass membrane protein</topology>
    </subcellularLocation>
</comment>
<name>A0A1N7NWI7_9BACL</name>
<dbReference type="PANTHER" id="PTHR23291:SF50">
    <property type="entry name" value="PROTEIN LIFEGUARD 4"/>
    <property type="match status" value="1"/>
</dbReference>
<dbReference type="OrthoDB" id="9793828at2"/>